<feature type="chain" id="PRO_5015573418" description="Lipoprotein" evidence="1">
    <location>
        <begin position="22"/>
        <end position="167"/>
    </location>
</feature>
<dbReference type="Proteomes" id="UP000237968">
    <property type="component" value="Unassembled WGS sequence"/>
</dbReference>
<dbReference type="RefSeq" id="WP_146155645.1">
    <property type="nucleotide sequence ID" value="NZ_PVNK01000127.1"/>
</dbReference>
<protein>
    <recommendedName>
        <fullName evidence="4">Lipoprotein</fullName>
    </recommendedName>
</protein>
<dbReference type="OrthoDB" id="9842282at2"/>
<keyword evidence="3" id="KW-1185">Reference proteome</keyword>
<dbReference type="EMBL" id="PVNK01000127">
    <property type="protein sequence ID" value="PRQ02139.1"/>
    <property type="molecule type" value="Genomic_DNA"/>
</dbReference>
<evidence type="ECO:0008006" key="4">
    <source>
        <dbReference type="Google" id="ProtNLM"/>
    </source>
</evidence>
<gene>
    <name evidence="2" type="ORF">ENSA5_25980</name>
</gene>
<feature type="signal peptide" evidence="1">
    <location>
        <begin position="1"/>
        <end position="21"/>
    </location>
</feature>
<accession>A0A2S9YAL2</accession>
<dbReference type="PROSITE" id="PS51257">
    <property type="entry name" value="PROKAR_LIPOPROTEIN"/>
    <property type="match status" value="1"/>
</dbReference>
<dbReference type="AlphaFoldDB" id="A0A2S9YAL2"/>
<comment type="caution">
    <text evidence="2">The sequence shown here is derived from an EMBL/GenBank/DDBJ whole genome shotgun (WGS) entry which is preliminary data.</text>
</comment>
<organism evidence="2 3">
    <name type="scientific">Enhygromyxa salina</name>
    <dbReference type="NCBI Taxonomy" id="215803"/>
    <lineage>
        <taxon>Bacteria</taxon>
        <taxon>Pseudomonadati</taxon>
        <taxon>Myxococcota</taxon>
        <taxon>Polyangia</taxon>
        <taxon>Nannocystales</taxon>
        <taxon>Nannocystaceae</taxon>
        <taxon>Enhygromyxa</taxon>
    </lineage>
</organism>
<keyword evidence="1" id="KW-0732">Signal</keyword>
<evidence type="ECO:0000256" key="1">
    <source>
        <dbReference type="SAM" id="SignalP"/>
    </source>
</evidence>
<evidence type="ECO:0000313" key="2">
    <source>
        <dbReference type="EMBL" id="PRQ02139.1"/>
    </source>
</evidence>
<evidence type="ECO:0000313" key="3">
    <source>
        <dbReference type="Proteomes" id="UP000237968"/>
    </source>
</evidence>
<sequence length="167" mass="17906">MSMFSPRNALFLTLCSTPCLAVTACTDDAQPADGGSEDAGQDPHATFTVDFDATTICGAAIDRVEFATRRRDCFDPELPCTMPANPPWITGTSVDCSDIAGSMNWEVEVTQTGKYETQLRAFAGDTQEGIHCFAAGGEPRTKVANVDLEMFATFAVTEVDDSECDNP</sequence>
<proteinExistence type="predicted"/>
<name>A0A2S9YAL2_9BACT</name>
<reference evidence="2 3" key="1">
    <citation type="submission" date="2018-03" db="EMBL/GenBank/DDBJ databases">
        <title>Draft Genome Sequences of the Obligatory Marine Myxobacteria Enhygromyxa salina SWB005.</title>
        <authorList>
            <person name="Poehlein A."/>
            <person name="Moghaddam J.A."/>
            <person name="Harms H."/>
            <person name="Alanjari M."/>
            <person name="Koenig G.M."/>
            <person name="Daniel R."/>
            <person name="Schaeberle T.F."/>
        </authorList>
    </citation>
    <scope>NUCLEOTIDE SEQUENCE [LARGE SCALE GENOMIC DNA]</scope>
    <source>
        <strain evidence="2 3">SWB005</strain>
    </source>
</reference>